<organism evidence="1 2">
    <name type="scientific">Cuspidothrix issatschenkoi CHARLIE-1</name>
    <dbReference type="NCBI Taxonomy" id="2052836"/>
    <lineage>
        <taxon>Bacteria</taxon>
        <taxon>Bacillati</taxon>
        <taxon>Cyanobacteriota</taxon>
        <taxon>Cyanophyceae</taxon>
        <taxon>Nostocales</taxon>
        <taxon>Aphanizomenonaceae</taxon>
        <taxon>Cuspidothrix</taxon>
    </lineage>
</organism>
<dbReference type="Proteomes" id="UP000239589">
    <property type="component" value="Unassembled WGS sequence"/>
</dbReference>
<dbReference type="AlphaFoldDB" id="A0A2S6CUR0"/>
<keyword evidence="2" id="KW-1185">Reference proteome</keyword>
<evidence type="ECO:0000313" key="1">
    <source>
        <dbReference type="EMBL" id="PPJ63515.1"/>
    </source>
</evidence>
<evidence type="ECO:0000313" key="2">
    <source>
        <dbReference type="Proteomes" id="UP000239589"/>
    </source>
</evidence>
<name>A0A2S6CUR0_9CYAN</name>
<protein>
    <submittedName>
        <fullName evidence="1">Uncharacterized protein</fullName>
    </submittedName>
</protein>
<comment type="caution">
    <text evidence="1">The sequence shown here is derived from an EMBL/GenBank/DDBJ whole genome shotgun (WGS) entry which is preliminary data.</text>
</comment>
<gene>
    <name evidence="1" type="ORF">CUN59_09625</name>
</gene>
<reference evidence="1 2" key="1">
    <citation type="submission" date="2018-02" db="EMBL/GenBank/DDBJ databases">
        <title>Discovery of a pederin family compound in a non-symbiotic bloom-forming cyanobacterium.</title>
        <authorList>
            <person name="Kust A."/>
            <person name="Mares J."/>
            <person name="Jokela J."/>
            <person name="Urajova P."/>
            <person name="Hajek J."/>
            <person name="Saurav K."/>
            <person name="Voracova K."/>
            <person name="Fewer D.P."/>
            <person name="Haapaniemi E."/>
            <person name="Permi P."/>
            <person name="Rehakova K."/>
            <person name="Sivonen K."/>
            <person name="Hrouzek P."/>
        </authorList>
    </citation>
    <scope>NUCLEOTIDE SEQUENCE [LARGE SCALE GENOMIC DNA]</scope>
    <source>
        <strain evidence="1 2">CHARLIE-1</strain>
    </source>
</reference>
<sequence>MLLLSRLALKIVVGAREHFDRLSASQGTGNREQGTPKRVLGDFTFLHIPLNFSVHLLTQVR</sequence>
<accession>A0A2S6CUR0</accession>
<proteinExistence type="predicted"/>
<dbReference type="EMBL" id="PGEM01000065">
    <property type="protein sequence ID" value="PPJ63515.1"/>
    <property type="molecule type" value="Genomic_DNA"/>
</dbReference>
<dbReference type="OrthoDB" id="521998at2"/>